<keyword evidence="3" id="KW-1185">Reference proteome</keyword>
<evidence type="ECO:0000313" key="2">
    <source>
        <dbReference type="EMBL" id="OXV07257.1"/>
    </source>
</evidence>
<sequence length="197" mass="21775">MCDATVKNQSDANNIALARVRWILNQGTATYPIPPYFVLSSAIMEDKVAAKAPWYDGYPAVKFQDVPFLVRSDFLRMIHSGASPGQDFLLVDLRKNDHVGGTIHGSLNLPAQSLYPSLPTLYAIVKAAKIPRVIWYCGSSRGRGNRAAGWFQDLLIEKGDHDIASLVLVEGIAGWVKGGAEYTKLIDEYDPEAWHKD</sequence>
<proteinExistence type="predicted"/>
<organism evidence="2 3">
    <name type="scientific">Elaphomyces granulatus</name>
    <dbReference type="NCBI Taxonomy" id="519963"/>
    <lineage>
        <taxon>Eukaryota</taxon>
        <taxon>Fungi</taxon>
        <taxon>Dikarya</taxon>
        <taxon>Ascomycota</taxon>
        <taxon>Pezizomycotina</taxon>
        <taxon>Eurotiomycetes</taxon>
        <taxon>Eurotiomycetidae</taxon>
        <taxon>Eurotiales</taxon>
        <taxon>Elaphomycetaceae</taxon>
        <taxon>Elaphomyces</taxon>
    </lineage>
</organism>
<dbReference type="EMBL" id="NPHW01004973">
    <property type="protein sequence ID" value="OXV07257.1"/>
    <property type="molecule type" value="Genomic_DNA"/>
</dbReference>
<dbReference type="Proteomes" id="UP000243515">
    <property type="component" value="Unassembled WGS sequence"/>
</dbReference>
<feature type="domain" description="Rhodanese" evidence="1">
    <location>
        <begin position="84"/>
        <end position="184"/>
    </location>
</feature>
<reference evidence="2 3" key="1">
    <citation type="journal article" date="2015" name="Environ. Microbiol.">
        <title>Metagenome sequence of Elaphomyces granulatus from sporocarp tissue reveals Ascomycota ectomycorrhizal fingerprints of genome expansion and a Proteobacteria-rich microbiome.</title>
        <authorList>
            <person name="Quandt C.A."/>
            <person name="Kohler A."/>
            <person name="Hesse C.N."/>
            <person name="Sharpton T.J."/>
            <person name="Martin F."/>
            <person name="Spatafora J.W."/>
        </authorList>
    </citation>
    <scope>NUCLEOTIDE SEQUENCE [LARGE SCALE GENOMIC DNA]</scope>
    <source>
        <strain evidence="2 3">OSC145934</strain>
    </source>
</reference>
<dbReference type="AlphaFoldDB" id="A0A232LTU2"/>
<dbReference type="InterPro" id="IPR001763">
    <property type="entry name" value="Rhodanese-like_dom"/>
</dbReference>
<evidence type="ECO:0000313" key="3">
    <source>
        <dbReference type="Proteomes" id="UP000243515"/>
    </source>
</evidence>
<dbReference type="InterPro" id="IPR036873">
    <property type="entry name" value="Rhodanese-like_dom_sf"/>
</dbReference>
<dbReference type="Gene3D" id="3.40.250.10">
    <property type="entry name" value="Rhodanese-like domain"/>
    <property type="match status" value="1"/>
</dbReference>
<evidence type="ECO:0000259" key="1">
    <source>
        <dbReference type="PROSITE" id="PS50206"/>
    </source>
</evidence>
<gene>
    <name evidence="2" type="ORF">Egran_04978</name>
</gene>
<dbReference type="SUPFAM" id="SSF52821">
    <property type="entry name" value="Rhodanese/Cell cycle control phosphatase"/>
    <property type="match status" value="1"/>
</dbReference>
<dbReference type="PROSITE" id="PS50206">
    <property type="entry name" value="RHODANESE_3"/>
    <property type="match status" value="1"/>
</dbReference>
<name>A0A232LTU2_9EURO</name>
<accession>A0A232LTU2</accession>
<protein>
    <recommendedName>
        <fullName evidence="1">Rhodanese domain-containing protein</fullName>
    </recommendedName>
</protein>
<dbReference type="OrthoDB" id="8300214at2759"/>
<comment type="caution">
    <text evidence="2">The sequence shown here is derived from an EMBL/GenBank/DDBJ whole genome shotgun (WGS) entry which is preliminary data.</text>
</comment>